<evidence type="ECO:0000256" key="2">
    <source>
        <dbReference type="ARBA" id="ARBA00010617"/>
    </source>
</evidence>
<protein>
    <recommendedName>
        <fullName evidence="9">Cytochrome P450</fullName>
    </recommendedName>
</protein>
<reference evidence="7 8" key="1">
    <citation type="journal article" date="2019" name="Sci. Rep.">
        <title>Comparative genomics of chytrid fungi reveal insights into the obligate biotrophic and pathogenic lifestyle of Synchytrium endobioticum.</title>
        <authorList>
            <person name="van de Vossenberg B.T.L.H."/>
            <person name="Warris S."/>
            <person name="Nguyen H.D.T."/>
            <person name="van Gent-Pelzer M.P.E."/>
            <person name="Joly D.L."/>
            <person name="van de Geest H.C."/>
            <person name="Bonants P.J.M."/>
            <person name="Smith D.S."/>
            <person name="Levesque C.A."/>
            <person name="van der Lee T.A.J."/>
        </authorList>
    </citation>
    <scope>NUCLEOTIDE SEQUENCE [LARGE SCALE GENOMIC DNA]</scope>
    <source>
        <strain evidence="7 8">JEL517</strain>
    </source>
</reference>
<dbReference type="SUPFAM" id="SSF48264">
    <property type="entry name" value="Cytochrome P450"/>
    <property type="match status" value="1"/>
</dbReference>
<dbReference type="AlphaFoldDB" id="A0A507C8J4"/>
<keyword evidence="6" id="KW-0503">Monooxygenase</keyword>
<evidence type="ECO:0000256" key="6">
    <source>
        <dbReference type="RuleBase" id="RU000461"/>
    </source>
</evidence>
<dbReference type="PROSITE" id="PS00086">
    <property type="entry name" value="CYTOCHROME_P450"/>
    <property type="match status" value="1"/>
</dbReference>
<comment type="caution">
    <text evidence="7">The sequence shown here is derived from an EMBL/GenBank/DDBJ whole genome shotgun (WGS) entry which is preliminary data.</text>
</comment>
<dbReference type="InterPro" id="IPR002401">
    <property type="entry name" value="Cyt_P450_E_grp-I"/>
</dbReference>
<gene>
    <name evidence="7" type="ORF">SmJEL517_g01703</name>
</gene>
<keyword evidence="8" id="KW-1185">Reference proteome</keyword>
<dbReference type="STRING" id="1806994.A0A507C8J4"/>
<dbReference type="PANTHER" id="PTHR24305">
    <property type="entry name" value="CYTOCHROME P450"/>
    <property type="match status" value="1"/>
</dbReference>
<evidence type="ECO:0000313" key="8">
    <source>
        <dbReference type="Proteomes" id="UP000319731"/>
    </source>
</evidence>
<dbReference type="PANTHER" id="PTHR24305:SF166">
    <property type="entry name" value="CYTOCHROME P450 12A4, MITOCHONDRIAL-RELATED"/>
    <property type="match status" value="1"/>
</dbReference>
<keyword evidence="5 6" id="KW-0349">Heme</keyword>
<dbReference type="Pfam" id="PF00067">
    <property type="entry name" value="p450"/>
    <property type="match status" value="1"/>
</dbReference>
<keyword evidence="6" id="KW-0560">Oxidoreductase</keyword>
<dbReference type="GeneID" id="42002928"/>
<dbReference type="GO" id="GO:0005506">
    <property type="term" value="F:iron ion binding"/>
    <property type="evidence" value="ECO:0007669"/>
    <property type="project" value="InterPro"/>
</dbReference>
<dbReference type="RefSeq" id="XP_031026327.1">
    <property type="nucleotide sequence ID" value="XM_031167631.1"/>
</dbReference>
<evidence type="ECO:0000256" key="4">
    <source>
        <dbReference type="ARBA" id="ARBA00023004"/>
    </source>
</evidence>
<dbReference type="GO" id="GO:0020037">
    <property type="term" value="F:heme binding"/>
    <property type="evidence" value="ECO:0007669"/>
    <property type="project" value="InterPro"/>
</dbReference>
<comment type="cofactor">
    <cofactor evidence="1 5">
        <name>heme</name>
        <dbReference type="ChEBI" id="CHEBI:30413"/>
    </cofactor>
</comment>
<dbReference type="PRINTS" id="PR00385">
    <property type="entry name" value="P450"/>
</dbReference>
<dbReference type="CDD" id="cd00302">
    <property type="entry name" value="cytochrome_P450"/>
    <property type="match status" value="1"/>
</dbReference>
<dbReference type="InterPro" id="IPR001128">
    <property type="entry name" value="Cyt_P450"/>
</dbReference>
<sequence>MRTKIGGVPVTCGLPFIGMTKEEMKLIHAPFLISFDKFMRLGRIFGHYHWNPFTIKRVSVAHPKVIREILQSEYLTYDHGAEQFKIWYDVAGGLVFQENEPYWGSARNLFNPFFTLPWMKKMNPLLTEMMDNLMKSMERDMERTPTGFDCQILFLRMTFDTISRMTFGVDTHTQMHEGSKYLAAFQYMMTDCMRRTLRQLVVPAFLNAPGAEYKRQTATLRSLCYDSIDEMESGVYDPKKADSILSVIWSGKKIPEWMNREELATHLVTLMFAGHDTTSNLLTWMMYYLSQHQDYQERIRQEAYATFGKDGPISAEGLESQRFTNAFIKETLRLKPSGPELARRLNRDFEMDWTDEDGENHHLELKKDTLISYSIYGVQNHPLSYPDRTAEFIPDRFMVDPLGSATSVYAYIPFSYGPRRCLGERLALTEARWLTRKYKVIPAEDWKCEVAAEGNMRARYGIGLRLVPL</sequence>
<evidence type="ECO:0000256" key="5">
    <source>
        <dbReference type="PIRSR" id="PIRSR602401-1"/>
    </source>
</evidence>
<dbReference type="EMBL" id="QEAO01000006">
    <property type="protein sequence ID" value="TPX35942.1"/>
    <property type="molecule type" value="Genomic_DNA"/>
</dbReference>
<organism evidence="7 8">
    <name type="scientific">Synchytrium microbalum</name>
    <dbReference type="NCBI Taxonomy" id="1806994"/>
    <lineage>
        <taxon>Eukaryota</taxon>
        <taxon>Fungi</taxon>
        <taxon>Fungi incertae sedis</taxon>
        <taxon>Chytridiomycota</taxon>
        <taxon>Chytridiomycota incertae sedis</taxon>
        <taxon>Chytridiomycetes</taxon>
        <taxon>Synchytriales</taxon>
        <taxon>Synchytriaceae</taxon>
        <taxon>Synchytrium</taxon>
    </lineage>
</organism>
<dbReference type="GO" id="GO:0016705">
    <property type="term" value="F:oxidoreductase activity, acting on paired donors, with incorporation or reduction of molecular oxygen"/>
    <property type="evidence" value="ECO:0007669"/>
    <property type="project" value="InterPro"/>
</dbReference>
<keyword evidence="3 5" id="KW-0479">Metal-binding</keyword>
<name>A0A507C8J4_9FUNG</name>
<evidence type="ECO:0000313" key="7">
    <source>
        <dbReference type="EMBL" id="TPX35942.1"/>
    </source>
</evidence>
<dbReference type="InterPro" id="IPR050121">
    <property type="entry name" value="Cytochrome_P450_monoxygenase"/>
</dbReference>
<dbReference type="PRINTS" id="PR00463">
    <property type="entry name" value="EP450I"/>
</dbReference>
<dbReference type="OrthoDB" id="1470350at2759"/>
<dbReference type="InterPro" id="IPR017972">
    <property type="entry name" value="Cyt_P450_CS"/>
</dbReference>
<evidence type="ECO:0008006" key="9">
    <source>
        <dbReference type="Google" id="ProtNLM"/>
    </source>
</evidence>
<accession>A0A507C8J4</accession>
<dbReference type="GO" id="GO:0004497">
    <property type="term" value="F:monooxygenase activity"/>
    <property type="evidence" value="ECO:0007669"/>
    <property type="project" value="UniProtKB-KW"/>
</dbReference>
<dbReference type="Proteomes" id="UP000319731">
    <property type="component" value="Unassembled WGS sequence"/>
</dbReference>
<dbReference type="Gene3D" id="1.10.630.10">
    <property type="entry name" value="Cytochrome P450"/>
    <property type="match status" value="1"/>
</dbReference>
<evidence type="ECO:0000256" key="1">
    <source>
        <dbReference type="ARBA" id="ARBA00001971"/>
    </source>
</evidence>
<comment type="similarity">
    <text evidence="2 6">Belongs to the cytochrome P450 family.</text>
</comment>
<proteinExistence type="inferred from homology"/>
<dbReference type="InterPro" id="IPR036396">
    <property type="entry name" value="Cyt_P450_sf"/>
</dbReference>
<evidence type="ECO:0000256" key="3">
    <source>
        <dbReference type="ARBA" id="ARBA00022723"/>
    </source>
</evidence>
<feature type="binding site" description="axial binding residue" evidence="5">
    <location>
        <position position="421"/>
    </location>
    <ligand>
        <name>heme</name>
        <dbReference type="ChEBI" id="CHEBI:30413"/>
    </ligand>
    <ligandPart>
        <name>Fe</name>
        <dbReference type="ChEBI" id="CHEBI:18248"/>
    </ligandPart>
</feature>
<keyword evidence="4 5" id="KW-0408">Iron</keyword>